<dbReference type="Proteomes" id="UP001652660">
    <property type="component" value="Chromosome 11c"/>
</dbReference>
<sequence>MDDQELPFSPDIPPETENPLPKTQEFSHENSFPFENGQKHSHATGTKMGNFKAFLLRYALSSSPTKSLSPLQRSMIEQRLHDFFPDFHTPDHPPYAAMIEHAIEKLNEEGGSTEEAISLFIRKEYPDLPRAHDSLFKYHLKNLCEDGAVVKAGNRFYMTGDEHSPDSLYNLSHIVTHSNIYSPTSHDGVESSPSSPSWCSSTSCSSFSSPRSNRPYARRQKRGGKRGRQRRRTTQRKRVQIKRKGKRVERRGRPRKKNVEDQVYSDKLMLEEEVKELEEQNVRKKEQNEVLEGCDQVRRKRRKIECGQSQETRALRDTDFDQFEVATKEEWRKKHSQEKSVSRDNSQAEELEKQREDQAHYIEGKEEEDQPLQNHSEVNLVCMLQQEAEVEVVGQEDYLKDGLRETTAQLDIAKEENLVIQVIARESCMEDIVLVVTGEPSLLEEHDIQTVRESTEEQRKRAQPCKRTVRGRKAHKKSVPIPGRRRGRPKKDLLVEASQTNAEEMEANETQEVMLEEKTEVIKEQNEVKEGALGIEGTNQVHGHGQESFGCSLAEETVTETEIGKPGVIAEEIVSGEQHNMVIKQESQLIGGTERSDKQQEHENIDQECYLSGKAKNEAFKEQNKPHRQQNLEQNQLVEKKIESSTAQEVEMHEMHNQNPKIQQKFHLEGEHEDAERLITSKATTLPTETSSQVYEEEVEVSNMDMDWQNEIPGKEEDTKIYGKHACAQPDFPTSELSSKLKSVEISSLSQLLQLPGPMSEEEKEGPSMKNKEPQVGSPVQAGDVEITDKPELFSSESSLKLKSEEVSIQPGSLEQPQQGQEKPQRLWRWLLNFL</sequence>
<dbReference type="InterPro" id="IPR036388">
    <property type="entry name" value="WH-like_DNA-bd_sf"/>
</dbReference>
<dbReference type="AlphaFoldDB" id="A0A6P6VEI7"/>
<dbReference type="OrthoDB" id="1110759at2759"/>
<feature type="compositionally biased region" description="Polar residues" evidence="4">
    <location>
        <begin position="810"/>
        <end position="822"/>
    </location>
</feature>
<keyword evidence="3" id="KW-0539">Nucleus</keyword>
<dbReference type="GO" id="GO:0005730">
    <property type="term" value="C:nucleolus"/>
    <property type="evidence" value="ECO:0007669"/>
    <property type="project" value="TreeGrafter"/>
</dbReference>
<dbReference type="RefSeq" id="XP_027101091.2">
    <property type="nucleotide sequence ID" value="XM_027245290.2"/>
</dbReference>
<reference evidence="7" key="2">
    <citation type="submission" date="2025-08" db="UniProtKB">
        <authorList>
            <consortium name="RefSeq"/>
        </authorList>
    </citation>
    <scope>IDENTIFICATION</scope>
    <source>
        <tissue evidence="7">Leaves</tissue>
    </source>
</reference>
<dbReference type="PROSITE" id="PS51504">
    <property type="entry name" value="H15"/>
    <property type="match status" value="1"/>
</dbReference>
<dbReference type="CDD" id="cd00073">
    <property type="entry name" value="H15"/>
    <property type="match status" value="1"/>
</dbReference>
<dbReference type="Gene3D" id="1.10.10.10">
    <property type="entry name" value="Winged helix-like DNA-binding domain superfamily/Winged helix DNA-binding domain"/>
    <property type="match status" value="1"/>
</dbReference>
<feature type="compositionally biased region" description="Basic residues" evidence="4">
    <location>
        <begin position="461"/>
        <end position="489"/>
    </location>
</feature>
<feature type="compositionally biased region" description="Low complexity" evidence="4">
    <location>
        <begin position="191"/>
        <end position="212"/>
    </location>
</feature>
<feature type="region of interest" description="Disordered" evidence="4">
    <location>
        <begin position="1"/>
        <end position="45"/>
    </location>
</feature>
<dbReference type="PANTHER" id="PTHR11467:SF109">
    <property type="entry name" value="H15 DOMAIN-CONTAINING PROTEIN"/>
    <property type="match status" value="1"/>
</dbReference>
<feature type="region of interest" description="Disordered" evidence="4">
    <location>
        <begin position="451"/>
        <end position="492"/>
    </location>
</feature>
<dbReference type="InterPro" id="IPR005818">
    <property type="entry name" value="Histone_H1/H5_H15"/>
</dbReference>
<dbReference type="SMART" id="SM00526">
    <property type="entry name" value="H15"/>
    <property type="match status" value="1"/>
</dbReference>
<dbReference type="GeneID" id="113720414"/>
<feature type="compositionally biased region" description="Basic and acidic residues" evidence="4">
    <location>
        <begin position="329"/>
        <end position="342"/>
    </location>
</feature>
<dbReference type="GO" id="GO:0045910">
    <property type="term" value="P:negative regulation of DNA recombination"/>
    <property type="evidence" value="ECO:0007669"/>
    <property type="project" value="TreeGrafter"/>
</dbReference>
<reference evidence="6" key="1">
    <citation type="journal article" date="2025" name="Foods">
        <title>Unveiling the Microbial Signatures of Arabica Coffee Cherries: Insights into Ripeness Specific Diversity, Functional Traits, and Implications for Quality and Safety.</title>
        <authorList>
            <consortium name="RefSeq"/>
            <person name="Tenea G.N."/>
            <person name="Cifuentes V."/>
            <person name="Reyes P."/>
            <person name="Cevallos-Vallejos M."/>
        </authorList>
    </citation>
    <scope>NUCLEOTIDE SEQUENCE [LARGE SCALE GENOMIC DNA]</scope>
</reference>
<evidence type="ECO:0000313" key="6">
    <source>
        <dbReference type="Proteomes" id="UP001652660"/>
    </source>
</evidence>
<feature type="compositionally biased region" description="Basic and acidic residues" evidence="4">
    <location>
        <begin position="667"/>
        <end position="679"/>
    </location>
</feature>
<comment type="subcellular location">
    <subcellularLocation>
        <location evidence="1">Nucleus</location>
    </subcellularLocation>
</comment>
<feature type="compositionally biased region" description="Basic residues" evidence="4">
    <location>
        <begin position="216"/>
        <end position="256"/>
    </location>
</feature>
<feature type="region of interest" description="Disordered" evidence="4">
    <location>
        <begin position="329"/>
        <end position="355"/>
    </location>
</feature>
<evidence type="ECO:0000256" key="1">
    <source>
        <dbReference type="ARBA" id="ARBA00004123"/>
    </source>
</evidence>
<dbReference type="PANTHER" id="PTHR11467">
    <property type="entry name" value="HISTONE H1"/>
    <property type="match status" value="1"/>
</dbReference>
<dbReference type="GO" id="GO:0031492">
    <property type="term" value="F:nucleosomal DNA binding"/>
    <property type="evidence" value="ECO:0007669"/>
    <property type="project" value="TreeGrafter"/>
</dbReference>
<dbReference type="InterPro" id="IPR036390">
    <property type="entry name" value="WH_DNA-bd_sf"/>
</dbReference>
<evidence type="ECO:0000256" key="4">
    <source>
        <dbReference type="SAM" id="MobiDB-lite"/>
    </source>
</evidence>
<evidence type="ECO:0000313" key="7">
    <source>
        <dbReference type="RefSeq" id="XP_027101091.2"/>
    </source>
</evidence>
<gene>
    <name evidence="7" type="primary">LOC113720414</name>
</gene>
<dbReference type="Pfam" id="PF00538">
    <property type="entry name" value="Linker_histone"/>
    <property type="match status" value="1"/>
</dbReference>
<feature type="region of interest" description="Disordered" evidence="4">
    <location>
        <begin position="667"/>
        <end position="695"/>
    </location>
</feature>
<keyword evidence="2" id="KW-0238">DNA-binding</keyword>
<feature type="compositionally biased region" description="Basic and acidic residues" evidence="4">
    <location>
        <begin position="451"/>
        <end position="460"/>
    </location>
</feature>
<keyword evidence="6" id="KW-1185">Reference proteome</keyword>
<dbReference type="SUPFAM" id="SSF46785">
    <property type="entry name" value="Winged helix' DNA-binding domain"/>
    <property type="match status" value="1"/>
</dbReference>
<evidence type="ECO:0000256" key="3">
    <source>
        <dbReference type="ARBA" id="ARBA00023242"/>
    </source>
</evidence>
<feature type="region of interest" description="Disordered" evidence="4">
    <location>
        <begin position="184"/>
        <end position="263"/>
    </location>
</feature>
<feature type="domain" description="H15" evidence="5">
    <location>
        <begin position="91"/>
        <end position="160"/>
    </location>
</feature>
<dbReference type="GO" id="GO:0003690">
    <property type="term" value="F:double-stranded DNA binding"/>
    <property type="evidence" value="ECO:0007669"/>
    <property type="project" value="TreeGrafter"/>
</dbReference>
<evidence type="ECO:0000256" key="2">
    <source>
        <dbReference type="ARBA" id="ARBA00023125"/>
    </source>
</evidence>
<name>A0A6P6VEI7_COFAR</name>
<proteinExistence type="predicted"/>
<dbReference type="GO" id="GO:0030261">
    <property type="term" value="P:chromosome condensation"/>
    <property type="evidence" value="ECO:0007669"/>
    <property type="project" value="TreeGrafter"/>
</dbReference>
<dbReference type="GO" id="GO:0006334">
    <property type="term" value="P:nucleosome assembly"/>
    <property type="evidence" value="ECO:0007669"/>
    <property type="project" value="InterPro"/>
</dbReference>
<feature type="region of interest" description="Disordered" evidence="4">
    <location>
        <begin position="751"/>
        <end position="824"/>
    </location>
</feature>
<organism evidence="6 7">
    <name type="scientific">Coffea arabica</name>
    <name type="common">Arabian coffee</name>
    <dbReference type="NCBI Taxonomy" id="13443"/>
    <lineage>
        <taxon>Eukaryota</taxon>
        <taxon>Viridiplantae</taxon>
        <taxon>Streptophyta</taxon>
        <taxon>Embryophyta</taxon>
        <taxon>Tracheophyta</taxon>
        <taxon>Spermatophyta</taxon>
        <taxon>Magnoliopsida</taxon>
        <taxon>eudicotyledons</taxon>
        <taxon>Gunneridae</taxon>
        <taxon>Pentapetalae</taxon>
        <taxon>asterids</taxon>
        <taxon>lamiids</taxon>
        <taxon>Gentianales</taxon>
        <taxon>Rubiaceae</taxon>
        <taxon>Ixoroideae</taxon>
        <taxon>Gardenieae complex</taxon>
        <taxon>Bertiereae - Coffeeae clade</taxon>
        <taxon>Coffeeae</taxon>
        <taxon>Coffea</taxon>
    </lineage>
</organism>
<protein>
    <recommendedName>
        <fullName evidence="5">H15 domain-containing protein</fullName>
    </recommendedName>
</protein>
<accession>A0A6P6VEI7</accession>
<dbReference type="GO" id="GO:0000786">
    <property type="term" value="C:nucleosome"/>
    <property type="evidence" value="ECO:0007669"/>
    <property type="project" value="InterPro"/>
</dbReference>
<evidence type="ECO:0000259" key="5">
    <source>
        <dbReference type="PROSITE" id="PS51504"/>
    </source>
</evidence>